<dbReference type="PANTHER" id="PTHR35786:SF1">
    <property type="entry name" value="REDOX-SENSING TRANSCRIPTIONAL REPRESSOR REX 1"/>
    <property type="match status" value="1"/>
</dbReference>
<evidence type="ECO:0000256" key="2">
    <source>
        <dbReference type="HAMAP-Rule" id="MF_01131"/>
    </source>
</evidence>
<dbReference type="NCBIfam" id="NF003990">
    <property type="entry name" value="PRK05472.1-4"/>
    <property type="match status" value="1"/>
</dbReference>
<feature type="domain" description="CoA-binding" evidence="3">
    <location>
        <begin position="80"/>
        <end position="181"/>
    </location>
</feature>
<keyword evidence="5" id="KW-1185">Reference proteome</keyword>
<comment type="subcellular location">
    <subcellularLocation>
        <location evidence="2">Cytoplasm</location>
    </subcellularLocation>
</comment>
<dbReference type="NCBIfam" id="NF003995">
    <property type="entry name" value="PRK05472.2-4"/>
    <property type="match status" value="1"/>
</dbReference>
<organism evidence="4 5">
    <name type="scientific">Intestinibacter bartlettii</name>
    <dbReference type="NCBI Taxonomy" id="261299"/>
    <lineage>
        <taxon>Bacteria</taxon>
        <taxon>Bacillati</taxon>
        <taxon>Bacillota</taxon>
        <taxon>Clostridia</taxon>
        <taxon>Peptostreptococcales</taxon>
        <taxon>Peptostreptococcaceae</taxon>
        <taxon>Intestinibacter</taxon>
    </lineage>
</organism>
<dbReference type="InterPro" id="IPR009718">
    <property type="entry name" value="Rex_DNA-bd_C_dom"/>
</dbReference>
<gene>
    <name evidence="2" type="primary">rex</name>
    <name evidence="4" type="ORF">KQI20_09685</name>
</gene>
<dbReference type="HAMAP" id="MF_01131">
    <property type="entry name" value="Rex"/>
    <property type="match status" value="1"/>
</dbReference>
<accession>A0ABS6DZ81</accession>
<dbReference type="NCBIfam" id="NF003989">
    <property type="entry name" value="PRK05472.1-3"/>
    <property type="match status" value="1"/>
</dbReference>
<keyword evidence="2" id="KW-0804">Transcription</keyword>
<dbReference type="SMART" id="SM00881">
    <property type="entry name" value="CoA_binding"/>
    <property type="match status" value="1"/>
</dbReference>
<proteinExistence type="inferred from homology"/>
<dbReference type="NCBIfam" id="NF003994">
    <property type="entry name" value="PRK05472.2-3"/>
    <property type="match status" value="1"/>
</dbReference>
<evidence type="ECO:0000259" key="3">
    <source>
        <dbReference type="SMART" id="SM00881"/>
    </source>
</evidence>
<keyword evidence="1 2" id="KW-0520">NAD</keyword>
<dbReference type="EMBL" id="JAHLOQ010000026">
    <property type="protein sequence ID" value="MBU5336708.1"/>
    <property type="molecule type" value="Genomic_DNA"/>
</dbReference>
<dbReference type="PANTHER" id="PTHR35786">
    <property type="entry name" value="REDOX-SENSING TRANSCRIPTIONAL REPRESSOR REX"/>
    <property type="match status" value="1"/>
</dbReference>
<comment type="similarity">
    <text evidence="2">Belongs to the transcriptional regulatory Rex family.</text>
</comment>
<protein>
    <recommendedName>
        <fullName evidence="2">Redox-sensing transcriptional repressor Rex</fullName>
    </recommendedName>
</protein>
<evidence type="ECO:0000313" key="4">
    <source>
        <dbReference type="EMBL" id="MBU5336708.1"/>
    </source>
</evidence>
<sequence length="213" mass="23936">MEKDKTVSNTTIRRLTKYYRYIEELNSKNVKIVSSYTLGKMMGISPSLIRQDFNAIGEFGRQGHGYQLDTLKQEIGNFLGLNKVHNMIVIGAGNLGQTLANYDGFDKVGFPIKALFDINPKLIGMKINGVEIIDLDNLKSFIKNNNIDIGILCVRKHCVQEMTDILVDAGIKGIWNFSATDINVPDDVKVENVNFSNSLFTLSYLMNDKYNLA</sequence>
<dbReference type="Pfam" id="PF02629">
    <property type="entry name" value="CoA_binding"/>
    <property type="match status" value="1"/>
</dbReference>
<dbReference type="RefSeq" id="WP_216570314.1">
    <property type="nucleotide sequence ID" value="NZ_JAHLOQ010000026.1"/>
</dbReference>
<dbReference type="Pfam" id="PF06971">
    <property type="entry name" value="Put_DNA-bind_N"/>
    <property type="match status" value="1"/>
</dbReference>
<comment type="function">
    <text evidence="2">Modulates transcription in response to changes in cellular NADH/NAD(+) redox state.</text>
</comment>
<evidence type="ECO:0000313" key="5">
    <source>
        <dbReference type="Proteomes" id="UP001196301"/>
    </source>
</evidence>
<comment type="caution">
    <text evidence="4">The sequence shown here is derived from an EMBL/GenBank/DDBJ whole genome shotgun (WGS) entry which is preliminary data.</text>
</comment>
<dbReference type="InterPro" id="IPR022876">
    <property type="entry name" value="Tscrpt_rep_Rex"/>
</dbReference>
<dbReference type="InterPro" id="IPR003781">
    <property type="entry name" value="CoA-bd"/>
</dbReference>
<feature type="binding site" evidence="2">
    <location>
        <begin position="91"/>
        <end position="96"/>
    </location>
    <ligand>
        <name>NAD(+)</name>
        <dbReference type="ChEBI" id="CHEBI:57540"/>
    </ligand>
</feature>
<name>A0ABS6DZ81_9FIRM</name>
<keyword evidence="2" id="KW-0963">Cytoplasm</keyword>
<dbReference type="Proteomes" id="UP001196301">
    <property type="component" value="Unassembled WGS sequence"/>
</dbReference>
<evidence type="ECO:0000256" key="1">
    <source>
        <dbReference type="ARBA" id="ARBA00023027"/>
    </source>
</evidence>
<reference evidence="4 5" key="1">
    <citation type="submission" date="2021-06" db="EMBL/GenBank/DDBJ databases">
        <authorList>
            <person name="Sun Q."/>
            <person name="Li D."/>
        </authorList>
    </citation>
    <scope>NUCLEOTIDE SEQUENCE [LARGE SCALE GENOMIC DNA]</scope>
    <source>
        <strain evidence="4 5">N19</strain>
    </source>
</reference>
<keyword evidence="2" id="KW-0238">DNA-binding</keyword>
<keyword evidence="2" id="KW-0805">Transcription regulation</keyword>
<comment type="subunit">
    <text evidence="2">Homodimer.</text>
</comment>
<keyword evidence="2" id="KW-0678">Repressor</keyword>
<dbReference type="NCBIfam" id="NF003996">
    <property type="entry name" value="PRK05472.2-5"/>
    <property type="match status" value="1"/>
</dbReference>
<feature type="DNA-binding region" description="H-T-H motif" evidence="2">
    <location>
        <begin position="17"/>
        <end position="56"/>
    </location>
</feature>